<comment type="subcellular location">
    <subcellularLocation>
        <location evidence="1 6">Nucleus</location>
    </subcellularLocation>
</comment>
<gene>
    <name evidence="8" type="ORF">FRX31_018368</name>
</gene>
<proteinExistence type="inferred from homology"/>
<evidence type="ECO:0000256" key="5">
    <source>
        <dbReference type="ARBA" id="ARBA00023242"/>
    </source>
</evidence>
<keyword evidence="4 6" id="KW-0804">Transcription</keyword>
<dbReference type="GO" id="GO:0003677">
    <property type="term" value="F:DNA binding"/>
    <property type="evidence" value="ECO:0007669"/>
    <property type="project" value="UniProtKB-KW"/>
</dbReference>
<keyword evidence="9" id="KW-1185">Reference proteome</keyword>
<dbReference type="InterPro" id="IPR001289">
    <property type="entry name" value="NFYA"/>
</dbReference>
<dbReference type="Proteomes" id="UP000554482">
    <property type="component" value="Unassembled WGS sequence"/>
</dbReference>
<evidence type="ECO:0000256" key="1">
    <source>
        <dbReference type="ARBA" id="ARBA00004123"/>
    </source>
</evidence>
<dbReference type="EMBL" id="JABWDY010021964">
    <property type="protein sequence ID" value="KAF5192044.1"/>
    <property type="molecule type" value="Genomic_DNA"/>
</dbReference>
<evidence type="ECO:0000256" key="6">
    <source>
        <dbReference type="RuleBase" id="RU367155"/>
    </source>
</evidence>
<keyword evidence="3 6" id="KW-0238">DNA-binding</keyword>
<dbReference type="PROSITE" id="PS51152">
    <property type="entry name" value="NFYA_HAP2_2"/>
    <property type="match status" value="1"/>
</dbReference>
<feature type="compositionally biased region" description="Low complexity" evidence="7">
    <location>
        <begin position="71"/>
        <end position="80"/>
    </location>
</feature>
<dbReference type="Gene3D" id="6.10.250.2430">
    <property type="match status" value="1"/>
</dbReference>
<keyword evidence="2 6" id="KW-0805">Transcription regulation</keyword>
<accession>A0A7J6W3U8</accession>
<evidence type="ECO:0000256" key="4">
    <source>
        <dbReference type="ARBA" id="ARBA00023163"/>
    </source>
</evidence>
<dbReference type="GO" id="GO:0003700">
    <property type="term" value="F:DNA-binding transcription factor activity"/>
    <property type="evidence" value="ECO:0007669"/>
    <property type="project" value="UniProtKB-UniRule"/>
</dbReference>
<feature type="region of interest" description="Disordered" evidence="7">
    <location>
        <begin position="227"/>
        <end position="259"/>
    </location>
</feature>
<comment type="similarity">
    <text evidence="6">Belongs to the NFYA/HAP2 subunit family.</text>
</comment>
<name>A0A7J6W3U8_THATH</name>
<feature type="compositionally biased region" description="Polar residues" evidence="7">
    <location>
        <begin position="244"/>
        <end position="259"/>
    </location>
</feature>
<evidence type="ECO:0000313" key="8">
    <source>
        <dbReference type="EMBL" id="KAF5192044.1"/>
    </source>
</evidence>
<feature type="compositionally biased region" description="Low complexity" evidence="7">
    <location>
        <begin position="33"/>
        <end position="42"/>
    </location>
</feature>
<feature type="compositionally biased region" description="Polar residues" evidence="7">
    <location>
        <begin position="43"/>
        <end position="54"/>
    </location>
</feature>
<dbReference type="Pfam" id="PF02045">
    <property type="entry name" value="CBFB_NFYA"/>
    <property type="match status" value="1"/>
</dbReference>
<feature type="region of interest" description="Disordered" evidence="7">
    <location>
        <begin position="33"/>
        <end position="96"/>
    </location>
</feature>
<evidence type="ECO:0000256" key="2">
    <source>
        <dbReference type="ARBA" id="ARBA00023015"/>
    </source>
</evidence>
<reference evidence="8 9" key="1">
    <citation type="submission" date="2020-06" db="EMBL/GenBank/DDBJ databases">
        <title>Transcriptomic and genomic resources for Thalictrum thalictroides and T. hernandezii: Facilitating candidate gene discovery in an emerging model plant lineage.</title>
        <authorList>
            <person name="Arias T."/>
            <person name="Riano-Pachon D.M."/>
            <person name="Di Stilio V.S."/>
        </authorList>
    </citation>
    <scope>NUCLEOTIDE SEQUENCE [LARGE SCALE GENOMIC DNA]</scope>
    <source>
        <strain evidence="9">cv. WT478/WT964</strain>
        <tissue evidence="8">Leaves</tissue>
    </source>
</reference>
<evidence type="ECO:0000313" key="9">
    <source>
        <dbReference type="Proteomes" id="UP000554482"/>
    </source>
</evidence>
<organism evidence="8 9">
    <name type="scientific">Thalictrum thalictroides</name>
    <name type="common">Rue-anemone</name>
    <name type="synonym">Anemone thalictroides</name>
    <dbReference type="NCBI Taxonomy" id="46969"/>
    <lineage>
        <taxon>Eukaryota</taxon>
        <taxon>Viridiplantae</taxon>
        <taxon>Streptophyta</taxon>
        <taxon>Embryophyta</taxon>
        <taxon>Tracheophyta</taxon>
        <taxon>Spermatophyta</taxon>
        <taxon>Magnoliopsida</taxon>
        <taxon>Ranunculales</taxon>
        <taxon>Ranunculaceae</taxon>
        <taxon>Thalictroideae</taxon>
        <taxon>Thalictrum</taxon>
    </lineage>
</organism>
<sequence length="330" mass="36619">MQNISHRKESNQPSVPLMSPAVISCQSWLNSSESQLPKSSLSNARSLNTNSSHQHPYKDRHSSHHLQEQDSSSTQSTCQSHLELPAMDGDNPRRHSGCEEMYEKRVEIHMKSVLSLGTPDFVFPTSQVDYSHSVGRIPYPCPDPFFGGLLAPYGSQMIHPSMVGMAFARVPLPLDPAEDEPIFVNPKQYHGILRRRESRAKLEAQNKLIKARKPYLHESRHLHALKRVRGNGGRFLNTKKSQESEPTSNDGQNDSGAASQLESKVLRSETNITGGSAASCSETTSVSKGYSTLQMSDLRYSNYAHMNGNLRGEGGSIMCNGSQYRVPVIR</sequence>
<dbReference type="PRINTS" id="PR00616">
    <property type="entry name" value="CCAATSUBUNTB"/>
</dbReference>
<comment type="subunit">
    <text evidence="6">Heterotrimer.</text>
</comment>
<dbReference type="GO" id="GO:0005634">
    <property type="term" value="C:nucleus"/>
    <property type="evidence" value="ECO:0007669"/>
    <property type="project" value="UniProtKB-SubCell"/>
</dbReference>
<dbReference type="SMART" id="SM00521">
    <property type="entry name" value="CBF"/>
    <property type="match status" value="1"/>
</dbReference>
<comment type="caution">
    <text evidence="8">The sequence shown here is derived from an EMBL/GenBank/DDBJ whole genome shotgun (WGS) entry which is preliminary data.</text>
</comment>
<dbReference type="AlphaFoldDB" id="A0A7J6W3U8"/>
<evidence type="ECO:0000256" key="7">
    <source>
        <dbReference type="SAM" id="MobiDB-lite"/>
    </source>
</evidence>
<comment type="function">
    <text evidence="6">Component of the sequence-specific heterotrimeric transcription factor (NF-Y) which specifically recognizes a 5'-CCAAT-3' box motif found in the promoters of its target genes.</text>
</comment>
<protein>
    <recommendedName>
        <fullName evidence="6">Nuclear transcription factor Y subunit</fullName>
    </recommendedName>
</protein>
<evidence type="ECO:0000256" key="3">
    <source>
        <dbReference type="ARBA" id="ARBA00023125"/>
    </source>
</evidence>
<dbReference type="PROSITE" id="PS51257">
    <property type="entry name" value="PROKAR_LIPOPROTEIN"/>
    <property type="match status" value="1"/>
</dbReference>
<dbReference type="OrthoDB" id="1097733at2759"/>
<dbReference type="PANTHER" id="PTHR12632">
    <property type="entry name" value="TRANSCRIPTION FACTOR NF-Y ALPHA-RELATED"/>
    <property type="match status" value="1"/>
</dbReference>
<keyword evidence="5 6" id="KW-0539">Nucleus</keyword>
<feature type="compositionally biased region" description="Basic and acidic residues" evidence="7">
    <location>
        <begin position="56"/>
        <end position="68"/>
    </location>
</feature>